<sequence>MDVTIFFFFIIIISVFICILDIRLNKEQEEKEERRKAKLEARLYTIIKVARDEDLGEQIGKDIYFDLVNHDKVRAFRVKKDTPFTQFKEEVAKTFGIPVQFQRYWLWYKRNNHTYRPYHALTVQEEVHSVGQLRQSSNEVNNAELKLFLEVELCLDLRRLSSPGKTEEEILLFFKLYDPLEEKIRYAGRLLVKESGKLLEILPKLKELVGFSPDDEIDLFEEIQFQPSVWCEKLNIMLSIRDYQLEDGDIICFQKSLRNQCREQYRFPEVPLFLKYVYSWQFIARIEHVQTEQNADACLYTMIKVARDENLGEQIGKEIYFDLVNHDKVPTFCMQKQMPFTKFKEEVAKAFGIPVQFQRYWLWKKRVNNTYRPERALTSQEETQYSVGQLRENSITVNNSELKLFLEVILCPDLRRLPPPGKKNKEILVFFKLYNPVEESIRYVGRLFVKERSKLLEILSKLKEWASFSPDEEIDLFEEINFNPCAICLQLNTMLSLRDYNLGNGDIICFQKSLRNQHSEQYRFPDVPSFLKYVHNRQLIGHENLIPISHLPTNGPQLLVEAETTSMMDVLAVEGPVSARFTWTVHNFSKLNWKKSYSDAFNVGTYQWRVLMAPKGNNGDHLSLYLTVVNTAALPSGWIRYTQFSLAVLNQIDDKFTVRKDTQLQFNASVRAWGFASFMPLTELYDPRRGYLVDDKVILEAYVTLP</sequence>
<dbReference type="FunFam" id="2.60.210.10:FF:000005">
    <property type="entry name" value="Ubiquitin carboxyl-terminal hydrolase 13"/>
    <property type="match status" value="1"/>
</dbReference>
<dbReference type="SMART" id="SM00061">
    <property type="entry name" value="MATH"/>
    <property type="match status" value="1"/>
</dbReference>
<dbReference type="PANTHER" id="PTHR46236:SF35">
    <property type="entry name" value="MATH DOMAIN-CONTAINING PROTEIN"/>
    <property type="match status" value="1"/>
</dbReference>
<dbReference type="GO" id="GO:0006508">
    <property type="term" value="P:proteolysis"/>
    <property type="evidence" value="ECO:0007669"/>
    <property type="project" value="UniProtKB-KW"/>
</dbReference>
<evidence type="ECO:0000256" key="1">
    <source>
        <dbReference type="ARBA" id="ARBA00009085"/>
    </source>
</evidence>
<dbReference type="AlphaFoldDB" id="A0A6N2BQY3"/>
<dbReference type="GO" id="GO:0008234">
    <property type="term" value="F:cysteine-type peptidase activity"/>
    <property type="evidence" value="ECO:0007669"/>
    <property type="project" value="UniProtKB-KW"/>
</dbReference>
<proteinExistence type="inferred from homology"/>
<dbReference type="Gene3D" id="2.60.210.10">
    <property type="entry name" value="Apoptosis, Tumor Necrosis Factor Receptor Associated Protein 2, Chain A"/>
    <property type="match status" value="1"/>
</dbReference>
<protein>
    <recommendedName>
        <fullName evidence="8">MATH domain-containing protein</fullName>
    </recommendedName>
</protein>
<evidence type="ECO:0000256" key="4">
    <source>
        <dbReference type="ARBA" id="ARBA00022801"/>
    </source>
</evidence>
<dbReference type="PROSITE" id="PS50144">
    <property type="entry name" value="MATH"/>
    <property type="match status" value="1"/>
</dbReference>
<reference evidence="9" key="1">
    <citation type="submission" date="2019-05" db="EMBL/GenBank/DDBJ databases">
        <title>The de novo reference genome and transcriptome assemblies of the wild tomato species Solanum chilense.</title>
        <authorList>
            <person name="Stam R."/>
            <person name="Nosenko T."/>
            <person name="Hoerger A.C."/>
            <person name="Stephan W."/>
            <person name="Seidel M.A."/>
            <person name="Kuhn J.M.M."/>
            <person name="Haberer G."/>
            <person name="Tellier A."/>
        </authorList>
    </citation>
    <scope>NUCLEOTIDE SEQUENCE</scope>
    <source>
        <tissue evidence="9">Mature leaves</tissue>
    </source>
</reference>
<comment type="caution">
    <text evidence="9">The sequence shown here is derived from an EMBL/GenBank/DDBJ whole genome shotgun (WGS) entry which is preliminary data.</text>
</comment>
<dbReference type="Pfam" id="PF22486">
    <property type="entry name" value="MATH_2"/>
    <property type="match status" value="1"/>
</dbReference>
<dbReference type="FunFam" id="3.10.20.90:FF:000050">
    <property type="entry name" value="Ubiquitin carboxyl-terminal hydrolase 13"/>
    <property type="match status" value="2"/>
</dbReference>
<keyword evidence="6" id="KW-0175">Coiled coil</keyword>
<evidence type="ECO:0000256" key="6">
    <source>
        <dbReference type="ARBA" id="ARBA00023054"/>
    </source>
</evidence>
<dbReference type="GO" id="GO:0005634">
    <property type="term" value="C:nucleus"/>
    <property type="evidence" value="ECO:0007669"/>
    <property type="project" value="UniProtKB-ARBA"/>
</dbReference>
<keyword evidence="5" id="KW-0788">Thiol protease</keyword>
<dbReference type="SUPFAM" id="SSF49599">
    <property type="entry name" value="TRAF domain-like"/>
    <property type="match status" value="1"/>
</dbReference>
<dbReference type="PANTHER" id="PTHR46236">
    <property type="entry name" value="TRAF-LIKE SUPERFAMILY PROTEIN"/>
    <property type="match status" value="1"/>
</dbReference>
<gene>
    <name evidence="9" type="ORF">EJD97_007923</name>
</gene>
<dbReference type="InterPro" id="IPR008974">
    <property type="entry name" value="TRAF-like"/>
</dbReference>
<dbReference type="GO" id="GO:0101005">
    <property type="term" value="F:deubiquitinase activity"/>
    <property type="evidence" value="ECO:0007669"/>
    <property type="project" value="UniProtKB-ARBA"/>
</dbReference>
<evidence type="ECO:0000256" key="7">
    <source>
        <dbReference type="SAM" id="Phobius"/>
    </source>
</evidence>
<dbReference type="Pfam" id="PF12436">
    <property type="entry name" value="USP7_ICP0_bdg"/>
    <property type="match status" value="2"/>
</dbReference>
<name>A0A6N2BQY3_SOLCI</name>
<dbReference type="InterPro" id="IPR024729">
    <property type="entry name" value="USP7_ICP0-binding_dom"/>
</dbReference>
<feature type="domain" description="MATH" evidence="8">
    <location>
        <begin position="578"/>
        <end position="703"/>
    </location>
</feature>
<dbReference type="Gene3D" id="3.10.20.90">
    <property type="entry name" value="Phosphatidylinositol 3-kinase Catalytic Subunit, Chain A, domain 1"/>
    <property type="match status" value="2"/>
</dbReference>
<dbReference type="EMBL" id="RXGB01002161">
    <property type="protein sequence ID" value="TMW96090.1"/>
    <property type="molecule type" value="Genomic_DNA"/>
</dbReference>
<dbReference type="InterPro" id="IPR050804">
    <property type="entry name" value="MCC"/>
</dbReference>
<evidence type="ECO:0000256" key="5">
    <source>
        <dbReference type="ARBA" id="ARBA00022807"/>
    </source>
</evidence>
<accession>A0A6N2BQY3</accession>
<keyword evidence="2" id="KW-0645">Protease</keyword>
<feature type="transmembrane region" description="Helical" evidence="7">
    <location>
        <begin position="6"/>
        <end position="24"/>
    </location>
</feature>
<organism evidence="9">
    <name type="scientific">Solanum chilense</name>
    <name type="common">Tomato</name>
    <name type="synonym">Lycopersicon chilense</name>
    <dbReference type="NCBI Taxonomy" id="4083"/>
    <lineage>
        <taxon>Eukaryota</taxon>
        <taxon>Viridiplantae</taxon>
        <taxon>Streptophyta</taxon>
        <taxon>Embryophyta</taxon>
        <taxon>Tracheophyta</taxon>
        <taxon>Spermatophyta</taxon>
        <taxon>Magnoliopsida</taxon>
        <taxon>eudicotyledons</taxon>
        <taxon>Gunneridae</taxon>
        <taxon>Pentapetalae</taxon>
        <taxon>asterids</taxon>
        <taxon>lamiids</taxon>
        <taxon>Solanales</taxon>
        <taxon>Solanaceae</taxon>
        <taxon>Solanoideae</taxon>
        <taxon>Solaneae</taxon>
        <taxon>Solanum</taxon>
        <taxon>Solanum subgen. Lycopersicon</taxon>
    </lineage>
</organism>
<dbReference type="InterPro" id="IPR002083">
    <property type="entry name" value="MATH/TRAF_dom"/>
</dbReference>
<evidence type="ECO:0000256" key="2">
    <source>
        <dbReference type="ARBA" id="ARBA00022670"/>
    </source>
</evidence>
<evidence type="ECO:0000313" key="9">
    <source>
        <dbReference type="EMBL" id="TMW96090.1"/>
    </source>
</evidence>
<keyword evidence="3" id="KW-0833">Ubl conjugation pathway</keyword>
<keyword evidence="7" id="KW-1133">Transmembrane helix</keyword>
<keyword evidence="7" id="KW-0812">Transmembrane</keyword>
<evidence type="ECO:0000256" key="3">
    <source>
        <dbReference type="ARBA" id="ARBA00022786"/>
    </source>
</evidence>
<dbReference type="CDD" id="cd00121">
    <property type="entry name" value="MATH"/>
    <property type="match status" value="1"/>
</dbReference>
<comment type="similarity">
    <text evidence="1">Belongs to the peptidase C19 family.</text>
</comment>
<keyword evidence="4" id="KW-0378">Hydrolase</keyword>
<evidence type="ECO:0000259" key="8">
    <source>
        <dbReference type="PROSITE" id="PS50144"/>
    </source>
</evidence>
<keyword evidence="7" id="KW-0472">Membrane</keyword>